<name>A0A9W8ZDJ9_9PLEO</name>
<proteinExistence type="predicted"/>
<sequence>METVAGCVRFYYVLFLANEVDLWYYMADSLNWCNIEIYAAIICSSASTFKAIIKTYLPKFWGSSQRSGPPNVNNGYD</sequence>
<reference evidence="1" key="1">
    <citation type="submission" date="2022-10" db="EMBL/GenBank/DDBJ databases">
        <title>Tapping the CABI collections for fungal endophytes: first genome assemblies for Collariella, Neodidymelliopsis, Ascochyta clinopodiicola, Didymella pomorum, Didymosphaeria variabile, Neocosmospora piperis and Neocucurbitaria cava.</title>
        <authorList>
            <person name="Hill R."/>
        </authorList>
    </citation>
    <scope>NUCLEOTIDE SEQUENCE</scope>
    <source>
        <strain evidence="1">IMI 355091</strain>
    </source>
</reference>
<dbReference type="OrthoDB" id="444631at2759"/>
<gene>
    <name evidence="1" type="ORF">N0V91_006299</name>
</gene>
<protein>
    <submittedName>
        <fullName evidence="1">Uncharacterized protein</fullName>
    </submittedName>
</protein>
<evidence type="ECO:0000313" key="2">
    <source>
        <dbReference type="Proteomes" id="UP001140510"/>
    </source>
</evidence>
<dbReference type="EMBL" id="JAPEVA010000048">
    <property type="protein sequence ID" value="KAJ4403786.1"/>
    <property type="molecule type" value="Genomic_DNA"/>
</dbReference>
<organism evidence="1 2">
    <name type="scientific">Didymella pomorum</name>
    <dbReference type="NCBI Taxonomy" id="749634"/>
    <lineage>
        <taxon>Eukaryota</taxon>
        <taxon>Fungi</taxon>
        <taxon>Dikarya</taxon>
        <taxon>Ascomycota</taxon>
        <taxon>Pezizomycotina</taxon>
        <taxon>Dothideomycetes</taxon>
        <taxon>Pleosporomycetidae</taxon>
        <taxon>Pleosporales</taxon>
        <taxon>Pleosporineae</taxon>
        <taxon>Didymellaceae</taxon>
        <taxon>Didymella</taxon>
    </lineage>
</organism>
<dbReference type="Proteomes" id="UP001140510">
    <property type="component" value="Unassembled WGS sequence"/>
</dbReference>
<dbReference type="AlphaFoldDB" id="A0A9W8ZDJ9"/>
<keyword evidence="2" id="KW-1185">Reference proteome</keyword>
<comment type="caution">
    <text evidence="1">The sequence shown here is derived from an EMBL/GenBank/DDBJ whole genome shotgun (WGS) entry which is preliminary data.</text>
</comment>
<accession>A0A9W8ZDJ9</accession>
<evidence type="ECO:0000313" key="1">
    <source>
        <dbReference type="EMBL" id="KAJ4403786.1"/>
    </source>
</evidence>